<keyword evidence="3" id="KW-1185">Reference proteome</keyword>
<keyword evidence="1" id="KW-1133">Transmembrane helix</keyword>
<feature type="transmembrane region" description="Helical" evidence="1">
    <location>
        <begin position="205"/>
        <end position="222"/>
    </location>
</feature>
<keyword evidence="1" id="KW-0812">Transmembrane</keyword>
<protein>
    <submittedName>
        <fullName evidence="2">ABC-2 type transport system permease protein</fullName>
    </submittedName>
</protein>
<feature type="transmembrane region" description="Helical" evidence="1">
    <location>
        <begin position="23"/>
        <end position="41"/>
    </location>
</feature>
<dbReference type="RefSeq" id="WP_307469399.1">
    <property type="nucleotide sequence ID" value="NZ_JAURUR010000023.1"/>
</dbReference>
<dbReference type="EMBL" id="JAURUR010000023">
    <property type="protein sequence ID" value="MDP9766304.1"/>
    <property type="molecule type" value="Genomic_DNA"/>
</dbReference>
<name>A0ABT9MJC1_9DEIO</name>
<organism evidence="2 3">
    <name type="scientific">Deinococcus enclensis</name>
    <dbReference type="NCBI Taxonomy" id="1049582"/>
    <lineage>
        <taxon>Bacteria</taxon>
        <taxon>Thermotogati</taxon>
        <taxon>Deinococcota</taxon>
        <taxon>Deinococci</taxon>
        <taxon>Deinococcales</taxon>
        <taxon>Deinococcaceae</taxon>
        <taxon>Deinococcus</taxon>
    </lineage>
</organism>
<sequence>MTSASRLAVLITTRAWWQQGRSVAGLALLSGVLLGAGTLLVKTGVNGLPEELPASVMTLASVVNQGQVLDVNTFMVAMSPVLLSLLCALLATVITPSIVSEDVRGGILETLLTTPLGKARIFRAYLGAAVLLTLLCWSLCSAALSGTWAVIGQVSTLHVQLSSPLLCMLAALPLSMTFWSASVTLSASLLYPASLDASAGVNGGPARLLALAPSILLLPAVVTARQSLWPLLMGSLVLATLAACSLLLLTATRFRTTAILA</sequence>
<evidence type="ECO:0000256" key="1">
    <source>
        <dbReference type="SAM" id="Phobius"/>
    </source>
</evidence>
<feature type="transmembrane region" description="Helical" evidence="1">
    <location>
        <begin position="171"/>
        <end position="193"/>
    </location>
</feature>
<feature type="transmembrane region" description="Helical" evidence="1">
    <location>
        <begin position="228"/>
        <end position="249"/>
    </location>
</feature>
<feature type="transmembrane region" description="Helical" evidence="1">
    <location>
        <begin position="74"/>
        <end position="94"/>
    </location>
</feature>
<comment type="caution">
    <text evidence="2">The sequence shown here is derived from an EMBL/GenBank/DDBJ whole genome shotgun (WGS) entry which is preliminary data.</text>
</comment>
<accession>A0ABT9MJC1</accession>
<evidence type="ECO:0000313" key="2">
    <source>
        <dbReference type="EMBL" id="MDP9766304.1"/>
    </source>
</evidence>
<evidence type="ECO:0000313" key="3">
    <source>
        <dbReference type="Proteomes" id="UP001232163"/>
    </source>
</evidence>
<gene>
    <name evidence="2" type="ORF">QO006_003769</name>
</gene>
<proteinExistence type="predicted"/>
<keyword evidence="1" id="KW-0472">Membrane</keyword>
<dbReference type="Proteomes" id="UP001232163">
    <property type="component" value="Unassembled WGS sequence"/>
</dbReference>
<feature type="transmembrane region" description="Helical" evidence="1">
    <location>
        <begin position="124"/>
        <end position="151"/>
    </location>
</feature>
<reference evidence="2 3" key="1">
    <citation type="submission" date="2023-07" db="EMBL/GenBank/DDBJ databases">
        <title>Genomic Encyclopedia of Type Strains, Phase IV (KMG-IV): sequencing the most valuable type-strain genomes for metagenomic binning, comparative biology and taxonomic classification.</title>
        <authorList>
            <person name="Goeker M."/>
        </authorList>
    </citation>
    <scope>NUCLEOTIDE SEQUENCE [LARGE SCALE GENOMIC DNA]</scope>
    <source>
        <strain evidence="2 3">NIO-1023</strain>
    </source>
</reference>